<feature type="binding site" evidence="4">
    <location>
        <begin position="344"/>
        <end position="348"/>
    </location>
    <ligand>
        <name>FAD</name>
        <dbReference type="ChEBI" id="CHEBI:57692"/>
    </ligand>
</feature>
<dbReference type="InterPro" id="IPR002081">
    <property type="entry name" value="Cryptochrome/DNA_photolyase_1"/>
</dbReference>
<feature type="compositionally biased region" description="Acidic residues" evidence="6">
    <location>
        <begin position="199"/>
        <end position="211"/>
    </location>
</feature>
<comment type="cofactor">
    <cofactor evidence="4">
        <name>FAD</name>
        <dbReference type="ChEBI" id="CHEBI:57692"/>
    </cofactor>
    <text evidence="4">Binds 1 FAD per subunit.</text>
</comment>
<dbReference type="PANTHER" id="PTHR11455">
    <property type="entry name" value="CRYPTOCHROME"/>
    <property type="match status" value="1"/>
</dbReference>
<keyword evidence="3 4" id="KW-0274">FAD</keyword>
<name>A0AAD3DDI8_9CHLO</name>
<dbReference type="Gene3D" id="1.10.579.10">
    <property type="entry name" value="DNA Cyclobutane Dipyrimidine Photolyase, subunit A, domain 3"/>
    <property type="match status" value="1"/>
</dbReference>
<dbReference type="PRINTS" id="PR00147">
    <property type="entry name" value="DNAPHOTLYASE"/>
</dbReference>
<feature type="domain" description="Cryptochrome/DNA photolyase FAD-binding" evidence="7">
    <location>
        <begin position="403"/>
        <end position="565"/>
    </location>
</feature>
<dbReference type="SUPFAM" id="SSF48173">
    <property type="entry name" value="Cryptochrome/photolyase FAD-binding domain"/>
    <property type="match status" value="1"/>
</dbReference>
<feature type="binding site" evidence="4">
    <location>
        <begin position="501"/>
        <end position="503"/>
    </location>
    <ligand>
        <name>FAD</name>
        <dbReference type="ChEBI" id="CHEBI:57692"/>
    </ligand>
</feature>
<dbReference type="GO" id="GO:0071949">
    <property type="term" value="F:FAD binding"/>
    <property type="evidence" value="ECO:0007669"/>
    <property type="project" value="TreeGrafter"/>
</dbReference>
<evidence type="ECO:0000256" key="3">
    <source>
        <dbReference type="ARBA" id="ARBA00022827"/>
    </source>
</evidence>
<feature type="compositionally biased region" description="Pro residues" evidence="6">
    <location>
        <begin position="124"/>
        <end position="139"/>
    </location>
</feature>
<feature type="region of interest" description="Disordered" evidence="6">
    <location>
        <begin position="120"/>
        <end position="157"/>
    </location>
</feature>
<proteinExistence type="inferred from homology"/>
<feature type="non-terminal residue" evidence="8">
    <location>
        <position position="1"/>
    </location>
</feature>
<keyword evidence="2 4" id="KW-0285">Flavoprotein</keyword>
<evidence type="ECO:0000259" key="7">
    <source>
        <dbReference type="Pfam" id="PF03441"/>
    </source>
</evidence>
<evidence type="ECO:0000256" key="4">
    <source>
        <dbReference type="PIRSR" id="PIRSR602081-1"/>
    </source>
</evidence>
<dbReference type="AlphaFoldDB" id="A0AAD3DDI8"/>
<dbReference type="GO" id="GO:0003904">
    <property type="term" value="F:deoxyribodipyrimidine photo-lyase activity"/>
    <property type="evidence" value="ECO:0007669"/>
    <property type="project" value="TreeGrafter"/>
</dbReference>
<sequence length="567" mass="61229">VAAALHEWAESRGLTLSVHTYWDRTLYHPDDLPYHLYGKPSRTNGKSTAPQKEGDTRASSNSIGCNGGGRGEEGEEATSERGDGELQEGAASLPACVDLNPARFCDVPNVMTEFKKITQTSAPVRPPLPPPPALPPLPAPFNRAPSSSSSSSTQLSREQLFGELPASVMQVYEAAGAVPALRRLEELVGLSYRKLLEAEGEEQGKEEEEVGQQEQQEQQHAGPADPRTAFPFTGGHRSAQQRLRYYLWGAPSPVPQGLQQQPQPQQQQQQLRQQQGGLPDRMRQPACLRSTHHDAPVPGAAECGCPGAVGPGCTACLPPPPPSKQPPLLGFNETRAEAVGVDGSTKLSPFVALGCLTPRQIAHEVEQVRLAAAAGAVEACMTSPAAAAAAAAAVAAECDWLLMHLCIRDFFIFTALKNGEKMMGEGGIAGRTVSWSRDEGAFSRWARGATGLPFVDACMRELAASGWMSNRGRQNVASCVTKDLRVDWRWGAELFESLLLDSDAAVNWCNWNYFAGVGNDPRNRHFKTVTQGIKYDEGAVLAATWLPELAHLPPALRHQPWTMSEPE</sequence>
<reference evidence="8 9" key="1">
    <citation type="journal article" date="2021" name="Sci. Rep.">
        <title>Genome sequencing of the multicellular alga Astrephomene provides insights into convergent evolution of germ-soma differentiation.</title>
        <authorList>
            <person name="Yamashita S."/>
            <person name="Yamamoto K."/>
            <person name="Matsuzaki R."/>
            <person name="Suzuki S."/>
            <person name="Yamaguchi H."/>
            <person name="Hirooka S."/>
            <person name="Minakuchi Y."/>
            <person name="Miyagishima S."/>
            <person name="Kawachi M."/>
            <person name="Toyoda A."/>
            <person name="Nozaki H."/>
        </authorList>
    </citation>
    <scope>NUCLEOTIDE SEQUENCE [LARGE SCALE GENOMIC DNA]</scope>
    <source>
        <strain evidence="8 9">NIES-4017</strain>
    </source>
</reference>
<feature type="site" description="Electron transfer via tryptophanyl radical" evidence="5">
    <location>
        <position position="511"/>
    </location>
</feature>
<dbReference type="GO" id="GO:0000719">
    <property type="term" value="P:photoreactive repair"/>
    <property type="evidence" value="ECO:0007669"/>
    <property type="project" value="TreeGrafter"/>
</dbReference>
<feature type="region of interest" description="Disordered" evidence="6">
    <location>
        <begin position="199"/>
        <end position="234"/>
    </location>
</feature>
<feature type="non-terminal residue" evidence="8">
    <location>
        <position position="567"/>
    </location>
</feature>
<evidence type="ECO:0000256" key="6">
    <source>
        <dbReference type="SAM" id="MobiDB-lite"/>
    </source>
</evidence>
<feature type="site" description="Electron transfer via tryptophanyl radical" evidence="5">
    <location>
        <position position="435"/>
    </location>
</feature>
<comment type="similarity">
    <text evidence="1">Belongs to the DNA photolyase class-1 family.</text>
</comment>
<evidence type="ECO:0000313" key="8">
    <source>
        <dbReference type="EMBL" id="GFR39854.1"/>
    </source>
</evidence>
<feature type="compositionally biased region" description="Low complexity" evidence="6">
    <location>
        <begin position="255"/>
        <end position="279"/>
    </location>
</feature>
<evidence type="ECO:0000313" key="9">
    <source>
        <dbReference type="Proteomes" id="UP001054857"/>
    </source>
</evidence>
<accession>A0AAD3DDI8</accession>
<dbReference type="Gene3D" id="1.25.40.80">
    <property type="match status" value="1"/>
</dbReference>
<organism evidence="8 9">
    <name type="scientific">Astrephomene gubernaculifera</name>
    <dbReference type="NCBI Taxonomy" id="47775"/>
    <lineage>
        <taxon>Eukaryota</taxon>
        <taxon>Viridiplantae</taxon>
        <taxon>Chlorophyta</taxon>
        <taxon>core chlorophytes</taxon>
        <taxon>Chlorophyceae</taxon>
        <taxon>CS clade</taxon>
        <taxon>Chlamydomonadales</taxon>
        <taxon>Astrephomenaceae</taxon>
        <taxon>Astrephomene</taxon>
    </lineage>
</organism>
<feature type="region of interest" description="Disordered" evidence="6">
    <location>
        <begin position="38"/>
        <end position="86"/>
    </location>
</feature>
<feature type="compositionally biased region" description="Polar residues" evidence="6">
    <location>
        <begin position="41"/>
        <end position="50"/>
    </location>
</feature>
<dbReference type="InterPro" id="IPR005101">
    <property type="entry name" value="Cryptochr/Photolyase_FAD-bd"/>
</dbReference>
<comment type="caution">
    <text evidence="8">The sequence shown here is derived from an EMBL/GenBank/DDBJ whole genome shotgun (WGS) entry which is preliminary data.</text>
</comment>
<dbReference type="Proteomes" id="UP001054857">
    <property type="component" value="Unassembled WGS sequence"/>
</dbReference>
<feature type="region of interest" description="Disordered" evidence="6">
    <location>
        <begin position="250"/>
        <end position="283"/>
    </location>
</feature>
<dbReference type="GO" id="GO:0003677">
    <property type="term" value="F:DNA binding"/>
    <property type="evidence" value="ECO:0007669"/>
    <property type="project" value="TreeGrafter"/>
</dbReference>
<dbReference type="PANTHER" id="PTHR11455:SF22">
    <property type="entry name" value="CRYPTOCHROME DASH"/>
    <property type="match status" value="1"/>
</dbReference>
<dbReference type="InterPro" id="IPR036134">
    <property type="entry name" value="Crypto/Photolyase_FAD-like_sf"/>
</dbReference>
<evidence type="ECO:0000256" key="2">
    <source>
        <dbReference type="ARBA" id="ARBA00022630"/>
    </source>
</evidence>
<dbReference type="EMBL" id="BMAR01000001">
    <property type="protein sequence ID" value="GFR39854.1"/>
    <property type="molecule type" value="Genomic_DNA"/>
</dbReference>
<keyword evidence="9" id="KW-1185">Reference proteome</keyword>
<gene>
    <name evidence="8" type="ORF">Agub_g351</name>
</gene>
<evidence type="ECO:0000256" key="1">
    <source>
        <dbReference type="ARBA" id="ARBA00005862"/>
    </source>
</evidence>
<evidence type="ECO:0000256" key="5">
    <source>
        <dbReference type="PIRSR" id="PIRSR602081-2"/>
    </source>
</evidence>
<feature type="site" description="Electron transfer via tryptophanyl radical" evidence="5">
    <location>
        <position position="488"/>
    </location>
</feature>
<protein>
    <recommendedName>
        <fullName evidence="7">Cryptochrome/DNA photolyase FAD-binding domain-containing protein</fullName>
    </recommendedName>
</protein>
<dbReference type="Pfam" id="PF03441">
    <property type="entry name" value="FAD_binding_7"/>
    <property type="match status" value="1"/>
</dbReference>